<gene>
    <name evidence="8" type="ORF">MNBD_ALPHA11-1892</name>
</gene>
<dbReference type="EMBL" id="UOEQ01000517">
    <property type="protein sequence ID" value="VAW24231.1"/>
    <property type="molecule type" value="Genomic_DNA"/>
</dbReference>
<evidence type="ECO:0000256" key="2">
    <source>
        <dbReference type="ARBA" id="ARBA00022617"/>
    </source>
</evidence>
<dbReference type="InterPro" id="IPR002327">
    <property type="entry name" value="Cyt_c_1A/1B"/>
</dbReference>
<evidence type="ECO:0000256" key="4">
    <source>
        <dbReference type="ARBA" id="ARBA00022982"/>
    </source>
</evidence>
<dbReference type="PRINTS" id="PR00604">
    <property type="entry name" value="CYTCHRMECIAB"/>
</dbReference>
<evidence type="ECO:0000313" key="8">
    <source>
        <dbReference type="EMBL" id="VAW24231.1"/>
    </source>
</evidence>
<proteinExistence type="predicted"/>
<dbReference type="GO" id="GO:0020037">
    <property type="term" value="F:heme binding"/>
    <property type="evidence" value="ECO:0007669"/>
    <property type="project" value="InterPro"/>
</dbReference>
<dbReference type="InterPro" id="IPR036909">
    <property type="entry name" value="Cyt_c-like_dom_sf"/>
</dbReference>
<dbReference type="AlphaFoldDB" id="A0A3B0TZM7"/>
<name>A0A3B0TZM7_9ZZZZ</name>
<dbReference type="GO" id="GO:0046872">
    <property type="term" value="F:metal ion binding"/>
    <property type="evidence" value="ECO:0007669"/>
    <property type="project" value="UniProtKB-KW"/>
</dbReference>
<dbReference type="Pfam" id="PF00034">
    <property type="entry name" value="Cytochrom_C"/>
    <property type="match status" value="1"/>
</dbReference>
<evidence type="ECO:0000256" key="6">
    <source>
        <dbReference type="SAM" id="MobiDB-lite"/>
    </source>
</evidence>
<dbReference type="PANTHER" id="PTHR11961">
    <property type="entry name" value="CYTOCHROME C"/>
    <property type="match status" value="1"/>
</dbReference>
<feature type="non-terminal residue" evidence="8">
    <location>
        <position position="1"/>
    </location>
</feature>
<keyword evidence="4" id="KW-0249">Electron transport</keyword>
<keyword evidence="5" id="KW-0408">Iron</keyword>
<evidence type="ECO:0000256" key="5">
    <source>
        <dbReference type="ARBA" id="ARBA00023004"/>
    </source>
</evidence>
<protein>
    <submittedName>
        <fullName evidence="8">Membrane c-type cytochrome cy</fullName>
    </submittedName>
</protein>
<dbReference type="PROSITE" id="PS51007">
    <property type="entry name" value="CYTC"/>
    <property type="match status" value="1"/>
</dbReference>
<evidence type="ECO:0000259" key="7">
    <source>
        <dbReference type="PROSITE" id="PS51007"/>
    </source>
</evidence>
<reference evidence="8" key="1">
    <citation type="submission" date="2018-06" db="EMBL/GenBank/DDBJ databases">
        <authorList>
            <person name="Zhirakovskaya E."/>
        </authorList>
    </citation>
    <scope>NUCLEOTIDE SEQUENCE</scope>
</reference>
<dbReference type="InterPro" id="IPR009056">
    <property type="entry name" value="Cyt_c-like_dom"/>
</dbReference>
<evidence type="ECO:0000256" key="1">
    <source>
        <dbReference type="ARBA" id="ARBA00022448"/>
    </source>
</evidence>
<evidence type="ECO:0000256" key="3">
    <source>
        <dbReference type="ARBA" id="ARBA00022723"/>
    </source>
</evidence>
<dbReference type="SUPFAM" id="SSF46626">
    <property type="entry name" value="Cytochrome c"/>
    <property type="match status" value="1"/>
</dbReference>
<organism evidence="8">
    <name type="scientific">hydrothermal vent metagenome</name>
    <dbReference type="NCBI Taxonomy" id="652676"/>
    <lineage>
        <taxon>unclassified sequences</taxon>
        <taxon>metagenomes</taxon>
        <taxon>ecological metagenomes</taxon>
    </lineage>
</organism>
<keyword evidence="2" id="KW-0349">Heme</keyword>
<dbReference type="GO" id="GO:0009055">
    <property type="term" value="F:electron transfer activity"/>
    <property type="evidence" value="ECO:0007669"/>
    <property type="project" value="InterPro"/>
</dbReference>
<accession>A0A3B0TZM7</accession>
<feature type="domain" description="Cytochrome c" evidence="7">
    <location>
        <begin position="71"/>
        <end position="174"/>
    </location>
</feature>
<keyword evidence="1" id="KW-0813">Transport</keyword>
<feature type="region of interest" description="Disordered" evidence="6">
    <location>
        <begin position="1"/>
        <end position="57"/>
    </location>
</feature>
<sequence length="182" mass="18811">AAPVVEEAAPAATEAPAAEETSTVQEEAVPVAEEATPVAAAEEVTPPAAVQEETAPAASEMSEIGMLLAGGDATKGVRVARSCAACHNFEQGQGNKAGPVLYDIIGSPIGANATYNYSDTLVAMGEAGDVWSFENLNGFLINPREYAPGTKMAYRGLSKEADRANLLAYLRTLSESPADLPQ</sequence>
<feature type="compositionally biased region" description="Low complexity" evidence="6">
    <location>
        <begin position="1"/>
        <end position="53"/>
    </location>
</feature>
<keyword evidence="3" id="KW-0479">Metal-binding</keyword>
<dbReference type="Gene3D" id="1.10.760.10">
    <property type="entry name" value="Cytochrome c-like domain"/>
    <property type="match status" value="1"/>
</dbReference>